<feature type="domain" description="MoxR-vWA-beta-propeller ternary system" evidence="2">
    <location>
        <begin position="715"/>
        <end position="796"/>
    </location>
</feature>
<gene>
    <name evidence="3" type="ORF">HYN59_16525</name>
</gene>
<evidence type="ECO:0000313" key="4">
    <source>
        <dbReference type="Proteomes" id="UP000244929"/>
    </source>
</evidence>
<sequence>MDIKEYFQSYDNYFWVWETEVFSPDNVFEALTIPGGSTIAYERFVMETLELLSPDGLPPFGSFLLALIATNHNGKDSLAKVFEIVNNSKSVTRETVYPRGFSYARNFLTTLSELPSEFREGDKRKELLQAIFKDCHNRVSERNAKTIMQHYREHKHLLVECAKKLPLSEATLKKDINVFAHLNVKYPTHQALLAAISGVPELPVLDEKIAEQQPVQVSGSFTDQLIDEPKTFPVGSLIHRIWGGLNIPLHHSAPSHQPLGGVSDLTNKGDFDKLLISEFAYDDDVFMSRIANNEALYIKREVPPESDKFVRLLLIDCSLKNWGIPKILAFASALAIAKHPRTDIECRIFVIGNGYKEISAETVEDVIDGLNNLGSQLHAAPALCAILDENTDVKHSEVFLITTEDALAAADMQRALSDNYDKVKYIITTEAGGSLNFYRVQNRSRKLIQHIWLPLEELWAKKPAGKKSPPSKHTTGRDSTVPEINYPILVPPPKSHLAVFALRDDEFFLLTNAGTFFRISVTLPENKGHYFKMHKGAELLLHDLSVNQNGLYALQVNEYGEYILAAFYPKAMYVSMLNLNTREYHKKGVSLIGGVSGYSIVEDDGFYLFNEAAEEYLLLSVRDTELDVRRALPPDGILQRFTDTKKKIERFNNIFTYKSVLQNFMPLCITKQGQLQINKHRLNINDPSVYHGSIILTGNRVFEVAVQAVYEWKSKRFVFPDGSAVYSDGFGILTLKSSNPDIPAIYMPTTLHVPLAMATDTCFVGSDDYYNDTKGTEYIAIDDFDAKYFQPFINTILNHGA</sequence>
<dbReference type="EMBL" id="CP029186">
    <property type="protein sequence ID" value="AWH86615.1"/>
    <property type="molecule type" value="Genomic_DNA"/>
</dbReference>
<dbReference type="InterPro" id="IPR045553">
    <property type="entry name" value="bpX1"/>
</dbReference>
<evidence type="ECO:0000259" key="2">
    <source>
        <dbReference type="Pfam" id="PF19917"/>
    </source>
</evidence>
<dbReference type="OrthoDB" id="780958at2"/>
<dbReference type="Pfam" id="PF19915">
    <property type="entry name" value="bpX0"/>
    <property type="match status" value="1"/>
</dbReference>
<dbReference type="InterPro" id="IPR045554">
    <property type="entry name" value="bpX0"/>
</dbReference>
<evidence type="ECO:0000313" key="3">
    <source>
        <dbReference type="EMBL" id="AWH86615.1"/>
    </source>
</evidence>
<keyword evidence="4" id="KW-1185">Reference proteome</keyword>
<accession>A0A2S1R1V0</accession>
<dbReference type="Proteomes" id="UP000244929">
    <property type="component" value="Chromosome"/>
</dbReference>
<feature type="domain" description="MoxR-vWA-beta-propeller ternary system" evidence="1">
    <location>
        <begin position="36"/>
        <end position="194"/>
    </location>
</feature>
<dbReference type="KEGG" id="falb:HYN59_16525"/>
<protein>
    <recommendedName>
        <fullName evidence="5">VWA domain-containing protein</fullName>
    </recommendedName>
</protein>
<dbReference type="Pfam" id="PF19917">
    <property type="entry name" value="bpX1"/>
    <property type="match status" value="1"/>
</dbReference>
<dbReference type="AlphaFoldDB" id="A0A2S1R1V0"/>
<proteinExistence type="predicted"/>
<dbReference type="RefSeq" id="WP_108779338.1">
    <property type="nucleotide sequence ID" value="NZ_CP029186.1"/>
</dbReference>
<reference evidence="3 4" key="1">
    <citation type="submission" date="2018-04" db="EMBL/GenBank/DDBJ databases">
        <title>Genome sequencing of Flavobacterium sp. HYN0059.</title>
        <authorList>
            <person name="Yi H."/>
            <person name="Baek C."/>
        </authorList>
    </citation>
    <scope>NUCLEOTIDE SEQUENCE [LARGE SCALE GENOMIC DNA]</scope>
    <source>
        <strain evidence="3 4">HYN0059</strain>
    </source>
</reference>
<evidence type="ECO:0008006" key="5">
    <source>
        <dbReference type="Google" id="ProtNLM"/>
    </source>
</evidence>
<name>A0A2S1R1V0_9FLAO</name>
<organism evidence="3 4">
    <name type="scientific">Flavobacterium album</name>
    <dbReference type="NCBI Taxonomy" id="2175091"/>
    <lineage>
        <taxon>Bacteria</taxon>
        <taxon>Pseudomonadati</taxon>
        <taxon>Bacteroidota</taxon>
        <taxon>Flavobacteriia</taxon>
        <taxon>Flavobacteriales</taxon>
        <taxon>Flavobacteriaceae</taxon>
        <taxon>Flavobacterium</taxon>
    </lineage>
</organism>
<evidence type="ECO:0000259" key="1">
    <source>
        <dbReference type="Pfam" id="PF19915"/>
    </source>
</evidence>